<evidence type="ECO:0000256" key="3">
    <source>
        <dbReference type="ARBA" id="ARBA00022448"/>
    </source>
</evidence>
<dbReference type="FunFam" id="3.40.50.300:FF:000016">
    <property type="entry name" value="Oligopeptide ABC transporter ATP-binding component"/>
    <property type="match status" value="1"/>
</dbReference>
<dbReference type="GO" id="GO:0016887">
    <property type="term" value="F:ATP hydrolysis activity"/>
    <property type="evidence" value="ECO:0007669"/>
    <property type="project" value="InterPro"/>
</dbReference>
<dbReference type="InterPro" id="IPR050388">
    <property type="entry name" value="ABC_Ni/Peptide_Import"/>
</dbReference>
<dbReference type="SMART" id="SM00382">
    <property type="entry name" value="AAA"/>
    <property type="match status" value="1"/>
</dbReference>
<dbReference type="Gene3D" id="3.40.50.300">
    <property type="entry name" value="P-loop containing nucleotide triphosphate hydrolases"/>
    <property type="match status" value="1"/>
</dbReference>
<comment type="subcellular location">
    <subcellularLocation>
        <location evidence="1">Cell inner membrane</location>
        <topology evidence="1">Peripheral membrane protein</topology>
    </subcellularLocation>
</comment>
<proteinExistence type="inferred from homology"/>
<dbReference type="GO" id="GO:0015833">
    <property type="term" value="P:peptide transport"/>
    <property type="evidence" value="ECO:0007669"/>
    <property type="project" value="InterPro"/>
</dbReference>
<dbReference type="RefSeq" id="WP_011938613.1">
    <property type="nucleotide sequence ID" value="NC_009483.1"/>
</dbReference>
<protein>
    <submittedName>
        <fullName evidence="9">Oligopeptide/dipeptide ABC transporter, ATPase subunit</fullName>
    </submittedName>
</protein>
<dbReference type="GO" id="GO:0005886">
    <property type="term" value="C:plasma membrane"/>
    <property type="evidence" value="ECO:0007669"/>
    <property type="project" value="UniProtKB-SubCell"/>
</dbReference>
<dbReference type="STRING" id="351605.Gura_1712"/>
<evidence type="ECO:0000256" key="5">
    <source>
        <dbReference type="ARBA" id="ARBA00022741"/>
    </source>
</evidence>
<feature type="domain" description="ABC transporter" evidence="8">
    <location>
        <begin position="5"/>
        <end position="255"/>
    </location>
</feature>
<sequence length="320" mass="35488">MSTLLQVKNLTTHFRLPQGTLKAVNGIDFSLDEGETLAIVGESGCGKSVTAYSIMRLIASPGEITGGEIIFGGVDLLRLSEEEMRRVRGDRISMIFQEPMTSLNPVLSIGNQVCEGLRLHRKLSRGEAREAGIEILRQVGIASPERRFDDYPHQMSGGMRQRVMIAMSLACRPQLLIADEPTTALDVTIQAQILELIDHLKSENRMGLILITHDLGVVAERSHKTAIMYAGKIVEYAPTRELFANPLHPYTEGLLDSLPQNSRPGEPLKTIPGFVPNLLEQLPGCGFCDRCPVKSWECKESQPEMKEVGSGHLVRCWKFR</sequence>
<dbReference type="PROSITE" id="PS50893">
    <property type="entry name" value="ABC_TRANSPORTER_2"/>
    <property type="match status" value="1"/>
</dbReference>
<dbReference type="HOGENOM" id="CLU_000604_1_23_7"/>
<dbReference type="InterPro" id="IPR013563">
    <property type="entry name" value="Oligopep_ABC_C"/>
</dbReference>
<keyword evidence="4" id="KW-1003">Cell membrane</keyword>
<dbReference type="SUPFAM" id="SSF52540">
    <property type="entry name" value="P-loop containing nucleoside triphosphate hydrolases"/>
    <property type="match status" value="1"/>
</dbReference>
<dbReference type="CDD" id="cd03257">
    <property type="entry name" value="ABC_NikE_OppD_transporters"/>
    <property type="match status" value="1"/>
</dbReference>
<organism evidence="9 10">
    <name type="scientific">Geotalea uraniireducens (strain Rf4)</name>
    <name type="common">Geobacter uraniireducens</name>
    <dbReference type="NCBI Taxonomy" id="351605"/>
    <lineage>
        <taxon>Bacteria</taxon>
        <taxon>Pseudomonadati</taxon>
        <taxon>Thermodesulfobacteriota</taxon>
        <taxon>Desulfuromonadia</taxon>
        <taxon>Geobacterales</taxon>
        <taxon>Geobacteraceae</taxon>
        <taxon>Geotalea</taxon>
    </lineage>
</organism>
<dbReference type="PANTHER" id="PTHR43297">
    <property type="entry name" value="OLIGOPEPTIDE TRANSPORT ATP-BINDING PROTEIN APPD"/>
    <property type="match status" value="1"/>
</dbReference>
<dbReference type="InterPro" id="IPR027417">
    <property type="entry name" value="P-loop_NTPase"/>
</dbReference>
<comment type="similarity">
    <text evidence="2">Belongs to the ABC transporter superfamily.</text>
</comment>
<reference evidence="9 10" key="1">
    <citation type="submission" date="2007-05" db="EMBL/GenBank/DDBJ databases">
        <title>Complete sequence of Geobacter uraniireducens Rf4.</title>
        <authorList>
            <consortium name="US DOE Joint Genome Institute"/>
            <person name="Copeland A."/>
            <person name="Lucas S."/>
            <person name="Lapidus A."/>
            <person name="Barry K."/>
            <person name="Detter J.C."/>
            <person name="Glavina del Rio T."/>
            <person name="Hammon N."/>
            <person name="Israni S."/>
            <person name="Dalin E."/>
            <person name="Tice H."/>
            <person name="Pitluck S."/>
            <person name="Chertkov O."/>
            <person name="Brettin T."/>
            <person name="Bruce D."/>
            <person name="Han C."/>
            <person name="Schmutz J."/>
            <person name="Larimer F."/>
            <person name="Land M."/>
            <person name="Hauser L."/>
            <person name="Kyrpides N."/>
            <person name="Mikhailova N."/>
            <person name="Shelobolina E."/>
            <person name="Aklujkar M."/>
            <person name="Lovley D."/>
            <person name="Richardson P."/>
        </authorList>
    </citation>
    <scope>NUCLEOTIDE SEQUENCE [LARGE SCALE GENOMIC DNA]</scope>
    <source>
        <strain evidence="9 10">Rf4</strain>
    </source>
</reference>
<keyword evidence="10" id="KW-1185">Reference proteome</keyword>
<dbReference type="EMBL" id="CP000698">
    <property type="protein sequence ID" value="ABQ25907.1"/>
    <property type="molecule type" value="Genomic_DNA"/>
</dbReference>
<evidence type="ECO:0000256" key="2">
    <source>
        <dbReference type="ARBA" id="ARBA00005417"/>
    </source>
</evidence>
<dbReference type="AlphaFoldDB" id="A5GEQ2"/>
<dbReference type="GO" id="GO:0005524">
    <property type="term" value="F:ATP binding"/>
    <property type="evidence" value="ECO:0007669"/>
    <property type="project" value="UniProtKB-KW"/>
</dbReference>
<evidence type="ECO:0000256" key="7">
    <source>
        <dbReference type="ARBA" id="ARBA00023136"/>
    </source>
</evidence>
<dbReference type="InterPro" id="IPR017871">
    <property type="entry name" value="ABC_transporter-like_CS"/>
</dbReference>
<dbReference type="Pfam" id="PF08352">
    <property type="entry name" value="oligo_HPY"/>
    <property type="match status" value="1"/>
</dbReference>
<accession>A5GEQ2</accession>
<keyword evidence="3" id="KW-0813">Transport</keyword>
<keyword evidence="6" id="KW-0067">ATP-binding</keyword>
<evidence type="ECO:0000313" key="10">
    <source>
        <dbReference type="Proteomes" id="UP000006695"/>
    </source>
</evidence>
<dbReference type="PROSITE" id="PS00211">
    <property type="entry name" value="ABC_TRANSPORTER_1"/>
    <property type="match status" value="1"/>
</dbReference>
<evidence type="ECO:0000256" key="6">
    <source>
        <dbReference type="ARBA" id="ARBA00022840"/>
    </source>
</evidence>
<keyword evidence="5" id="KW-0547">Nucleotide-binding</keyword>
<dbReference type="KEGG" id="gur:Gura_1712"/>
<evidence type="ECO:0000313" key="9">
    <source>
        <dbReference type="EMBL" id="ABQ25907.1"/>
    </source>
</evidence>
<keyword evidence="7" id="KW-0472">Membrane</keyword>
<dbReference type="Proteomes" id="UP000006695">
    <property type="component" value="Chromosome"/>
</dbReference>
<name>A5GEQ2_GEOUR</name>
<dbReference type="Pfam" id="PF00005">
    <property type="entry name" value="ABC_tran"/>
    <property type="match status" value="1"/>
</dbReference>
<dbReference type="InterPro" id="IPR003593">
    <property type="entry name" value="AAA+_ATPase"/>
</dbReference>
<evidence type="ECO:0000256" key="4">
    <source>
        <dbReference type="ARBA" id="ARBA00022475"/>
    </source>
</evidence>
<gene>
    <name evidence="9" type="ordered locus">Gura_1712</name>
</gene>
<evidence type="ECO:0000259" key="8">
    <source>
        <dbReference type="PROSITE" id="PS50893"/>
    </source>
</evidence>
<dbReference type="InterPro" id="IPR003439">
    <property type="entry name" value="ABC_transporter-like_ATP-bd"/>
</dbReference>
<evidence type="ECO:0000256" key="1">
    <source>
        <dbReference type="ARBA" id="ARBA00004417"/>
    </source>
</evidence>
<dbReference type="NCBIfam" id="TIGR01727">
    <property type="entry name" value="oligo_HPY"/>
    <property type="match status" value="1"/>
</dbReference>
<dbReference type="OrthoDB" id="9809450at2"/>
<dbReference type="PANTHER" id="PTHR43297:SF2">
    <property type="entry name" value="DIPEPTIDE TRANSPORT ATP-BINDING PROTEIN DPPD"/>
    <property type="match status" value="1"/>
</dbReference>